<dbReference type="KEGG" id="mde:101899601"/>
<evidence type="ECO:0000313" key="3">
    <source>
        <dbReference type="RefSeq" id="XP_019894177.2"/>
    </source>
</evidence>
<dbReference type="VEuPathDB" id="VectorBase:MDOMA2_019894"/>
<accession>A0A9J7DLN2</accession>
<reference evidence="3" key="1">
    <citation type="submission" date="2025-08" db="UniProtKB">
        <authorList>
            <consortium name="RefSeq"/>
        </authorList>
    </citation>
    <scope>IDENTIFICATION</scope>
    <source>
        <strain evidence="3">Aabys</strain>
        <tissue evidence="3">Whole body</tissue>
    </source>
</reference>
<dbReference type="GO" id="GO:0005886">
    <property type="term" value="C:plasma membrane"/>
    <property type="evidence" value="ECO:0007669"/>
    <property type="project" value="TreeGrafter"/>
</dbReference>
<name>A0A9J7DLN2_MUSDO</name>
<dbReference type="GeneID" id="101899601"/>
<feature type="compositionally biased region" description="Polar residues" evidence="1">
    <location>
        <begin position="346"/>
        <end position="371"/>
    </location>
</feature>
<dbReference type="InterPro" id="IPR019332">
    <property type="entry name" value="OSCP1"/>
</dbReference>
<organism evidence="2 3">
    <name type="scientific">Musca domestica</name>
    <name type="common">House fly</name>
    <dbReference type="NCBI Taxonomy" id="7370"/>
    <lineage>
        <taxon>Eukaryota</taxon>
        <taxon>Metazoa</taxon>
        <taxon>Ecdysozoa</taxon>
        <taxon>Arthropoda</taxon>
        <taxon>Hexapoda</taxon>
        <taxon>Insecta</taxon>
        <taxon>Pterygota</taxon>
        <taxon>Neoptera</taxon>
        <taxon>Endopterygota</taxon>
        <taxon>Diptera</taxon>
        <taxon>Brachycera</taxon>
        <taxon>Muscomorpha</taxon>
        <taxon>Muscoidea</taxon>
        <taxon>Muscidae</taxon>
        <taxon>Musca</taxon>
    </lineage>
</organism>
<dbReference type="GO" id="GO:0005737">
    <property type="term" value="C:cytoplasm"/>
    <property type="evidence" value="ECO:0007669"/>
    <property type="project" value="TreeGrafter"/>
</dbReference>
<evidence type="ECO:0000313" key="2">
    <source>
        <dbReference type="Proteomes" id="UP001652621"/>
    </source>
</evidence>
<dbReference type="PANTHER" id="PTHR21439">
    <property type="entry name" value="OXIDORED-NITRO DOMAIN-CONTAINING PROTEIN"/>
    <property type="match status" value="1"/>
</dbReference>
<feature type="region of interest" description="Disordered" evidence="1">
    <location>
        <begin position="342"/>
        <end position="371"/>
    </location>
</feature>
<dbReference type="AlphaFoldDB" id="A0A9J7DLN2"/>
<dbReference type="Pfam" id="PF10188">
    <property type="entry name" value="Oscp1"/>
    <property type="match status" value="1"/>
</dbReference>
<evidence type="ECO:0000256" key="1">
    <source>
        <dbReference type="SAM" id="MobiDB-lite"/>
    </source>
</evidence>
<sequence length="371" mass="41806">MASPDPSTTLTPLTSVPSSAHNPRANVFIIVNLGCEMLFVIDQRLQAQKIAKEKSIQVLHDITSVLLEPKFINSLIVGSTTTGGQCLSEEHCKFMLKDIATCSLMRLDDVSMGKLWNLMTMIYKWQLFHTKYQYQLMDITFRHLAGVNQLYPNEKHSQIIDVAKNTLLDFWNSCTDEEQNNIYYTNKLWLEAFHTKISLLIRLGFQALDGTFFVDVDQSYFNEFKETVGDNIYNKSSEIAQLRKQELAPMSTSASCVNQLADMLSYAPGPTGGTAAGAVGGMDSEDFKPLHYKEFQKQFEKNLQQCNILFEDLDVNSQNATQSERSGGGFVNLNATYNRQHLETSRPASSSSIPTQRQMPTNDSFNKLNLS</sequence>
<dbReference type="OrthoDB" id="2157380at2759"/>
<gene>
    <name evidence="3" type="primary">LOC101899601</name>
</gene>
<proteinExistence type="predicted"/>
<protein>
    <submittedName>
        <fullName evidence="3">Uncharacterized protein LOC101899601</fullName>
    </submittedName>
</protein>
<dbReference type="PANTHER" id="PTHR21439:SF0">
    <property type="entry name" value="PROTEIN OSCP1"/>
    <property type="match status" value="1"/>
</dbReference>
<dbReference type="RefSeq" id="XP_019894177.2">
    <property type="nucleotide sequence ID" value="XM_020038618.2"/>
</dbReference>
<dbReference type="Proteomes" id="UP001652621">
    <property type="component" value="Unplaced"/>
</dbReference>
<keyword evidence="2" id="KW-1185">Reference proteome</keyword>